<dbReference type="PRINTS" id="PR00175">
    <property type="entry name" value="NAALASMPORT"/>
</dbReference>
<feature type="transmembrane region" description="Helical" evidence="9">
    <location>
        <begin position="182"/>
        <end position="203"/>
    </location>
</feature>
<dbReference type="GO" id="GO:0005886">
    <property type="term" value="C:plasma membrane"/>
    <property type="evidence" value="ECO:0007669"/>
    <property type="project" value="UniProtKB-SubCell"/>
</dbReference>
<keyword evidence="6 9" id="KW-0769">Symport</keyword>
<evidence type="ECO:0000256" key="9">
    <source>
        <dbReference type="RuleBase" id="RU363064"/>
    </source>
</evidence>
<dbReference type="Pfam" id="PF01235">
    <property type="entry name" value="Na_Ala_symp"/>
    <property type="match status" value="1"/>
</dbReference>
<keyword evidence="4 9" id="KW-1003">Cell membrane</keyword>
<feature type="transmembrane region" description="Helical" evidence="9">
    <location>
        <begin position="390"/>
        <end position="411"/>
    </location>
</feature>
<proteinExistence type="inferred from homology"/>
<dbReference type="PANTHER" id="PTHR30330">
    <property type="entry name" value="AGSS FAMILY TRANSPORTER, SODIUM-ALANINE"/>
    <property type="match status" value="1"/>
</dbReference>
<evidence type="ECO:0000313" key="10">
    <source>
        <dbReference type="EMBL" id="MBC8547043.1"/>
    </source>
</evidence>
<evidence type="ECO:0000256" key="4">
    <source>
        <dbReference type="ARBA" id="ARBA00022475"/>
    </source>
</evidence>
<evidence type="ECO:0000256" key="6">
    <source>
        <dbReference type="ARBA" id="ARBA00022847"/>
    </source>
</evidence>
<comment type="caution">
    <text evidence="10">The sequence shown here is derived from an EMBL/GenBank/DDBJ whole genome shotgun (WGS) entry which is preliminary data.</text>
</comment>
<evidence type="ECO:0000256" key="7">
    <source>
        <dbReference type="ARBA" id="ARBA00022989"/>
    </source>
</evidence>
<reference evidence="10" key="1">
    <citation type="submission" date="2020-08" db="EMBL/GenBank/DDBJ databases">
        <title>Genome public.</title>
        <authorList>
            <person name="Liu C."/>
            <person name="Sun Q."/>
        </authorList>
    </citation>
    <scope>NUCLEOTIDE SEQUENCE</scope>
    <source>
        <strain evidence="10">NSJ-31</strain>
    </source>
</reference>
<keyword evidence="3 9" id="KW-0813">Transport</keyword>
<feature type="transmembrane region" description="Helical" evidence="9">
    <location>
        <begin position="417"/>
        <end position="437"/>
    </location>
</feature>
<dbReference type="FunFam" id="1.20.1740.10:FF:000004">
    <property type="entry name" value="Sodium:alanine symporter family protein"/>
    <property type="match status" value="1"/>
</dbReference>
<evidence type="ECO:0000256" key="5">
    <source>
        <dbReference type="ARBA" id="ARBA00022692"/>
    </source>
</evidence>
<dbReference type="GO" id="GO:0005283">
    <property type="term" value="F:amino acid:sodium symporter activity"/>
    <property type="evidence" value="ECO:0007669"/>
    <property type="project" value="InterPro"/>
</dbReference>
<feature type="transmembrane region" description="Helical" evidence="9">
    <location>
        <begin position="241"/>
        <end position="264"/>
    </location>
</feature>
<dbReference type="Gene3D" id="1.20.1740.10">
    <property type="entry name" value="Amino acid/polyamine transporter I"/>
    <property type="match status" value="1"/>
</dbReference>
<dbReference type="EMBL" id="JACRST010000013">
    <property type="protein sequence ID" value="MBC8547043.1"/>
    <property type="molecule type" value="Genomic_DNA"/>
</dbReference>
<dbReference type="NCBIfam" id="TIGR00835">
    <property type="entry name" value="agcS"/>
    <property type="match status" value="1"/>
</dbReference>
<feature type="transmembrane region" description="Helical" evidence="9">
    <location>
        <begin position="343"/>
        <end position="369"/>
    </location>
</feature>
<keyword evidence="11" id="KW-1185">Reference proteome</keyword>
<evidence type="ECO:0000256" key="2">
    <source>
        <dbReference type="ARBA" id="ARBA00009261"/>
    </source>
</evidence>
<name>A0A926DX56_9FIRM</name>
<dbReference type="Proteomes" id="UP000653127">
    <property type="component" value="Unassembled WGS sequence"/>
</dbReference>
<comment type="subcellular location">
    <subcellularLocation>
        <location evidence="1 9">Cell membrane</location>
        <topology evidence="1 9">Multi-pass membrane protein</topology>
    </subcellularLocation>
</comment>
<evidence type="ECO:0000256" key="3">
    <source>
        <dbReference type="ARBA" id="ARBA00022448"/>
    </source>
</evidence>
<keyword evidence="5 9" id="KW-0812">Transmembrane</keyword>
<evidence type="ECO:0000256" key="1">
    <source>
        <dbReference type="ARBA" id="ARBA00004651"/>
    </source>
</evidence>
<evidence type="ECO:0000256" key="8">
    <source>
        <dbReference type="ARBA" id="ARBA00023136"/>
    </source>
</evidence>
<keyword evidence="7 9" id="KW-1133">Transmembrane helix</keyword>
<comment type="similarity">
    <text evidence="2 9">Belongs to the alanine or glycine:cation symporter (AGCS) (TC 2.A.25) family.</text>
</comment>
<feature type="transmembrane region" description="Helical" evidence="9">
    <location>
        <begin position="309"/>
        <end position="331"/>
    </location>
</feature>
<sequence>MEMILKVNGMINDFVWGPVMIVLLIGTGLYFTVRTGFFQFRKLGYVFKNTIGTLFQGKKEVAEGAVSSFQALSTALAGTIGTGNIVGVATAIGTGGPGAIFWMWISALVGMMTKYSEVVLSVRFRDKTSRGEWKGGPMYYIQNGLHQKWLAVIFAVFAFLASFGIGNMTQGNSIATSMNTTFGVPPLATGIVLALLIGFVIIGGVKRIGAITEKIVPFMSLFYIVCAVAVLVINAKEILPAFGLIFSSAFKPSAAFGGFLGAGVMKAIQLGMARGIFSNEAGLGSAPIAHAAADTEHPVQQGLWGVFEVFADTIVVCTCTALVLLTSGQWASGLEGADMTMAAFAQALPGVGSIMVTIALFFFAFSTMLGWSYYGEKCFEYLFGEKRVMLYRLFFVLVAVVGTVTELKVVWDISDTLNGLMAIPNLIGLLGLSGVVFKLTKEYFAANEGIRAKIEP</sequence>
<dbReference type="InterPro" id="IPR001463">
    <property type="entry name" value="Na/Ala_symport"/>
</dbReference>
<feature type="transmembrane region" description="Helical" evidence="9">
    <location>
        <begin position="149"/>
        <end position="170"/>
    </location>
</feature>
<feature type="transmembrane region" description="Helical" evidence="9">
    <location>
        <begin position="215"/>
        <end position="235"/>
    </location>
</feature>
<dbReference type="PROSITE" id="PS00873">
    <property type="entry name" value="NA_ALANINE_SYMP"/>
    <property type="match status" value="1"/>
</dbReference>
<organism evidence="10 11">
    <name type="scientific">Ligaoa zhengdingensis</name>
    <dbReference type="NCBI Taxonomy" id="2763658"/>
    <lineage>
        <taxon>Bacteria</taxon>
        <taxon>Bacillati</taxon>
        <taxon>Bacillota</taxon>
        <taxon>Clostridia</taxon>
        <taxon>Eubacteriales</taxon>
        <taxon>Oscillospiraceae</taxon>
        <taxon>Ligaoa</taxon>
    </lineage>
</organism>
<gene>
    <name evidence="10" type="ORF">H8711_08885</name>
</gene>
<evidence type="ECO:0000313" key="11">
    <source>
        <dbReference type="Proteomes" id="UP000653127"/>
    </source>
</evidence>
<accession>A0A926DX56</accession>
<protein>
    <submittedName>
        <fullName evidence="10">Sodium:alanine symporter family protein</fullName>
    </submittedName>
</protein>
<feature type="transmembrane region" description="Helical" evidence="9">
    <location>
        <begin position="15"/>
        <end position="33"/>
    </location>
</feature>
<dbReference type="AlphaFoldDB" id="A0A926DX56"/>
<keyword evidence="8 9" id="KW-0472">Membrane</keyword>
<dbReference type="PANTHER" id="PTHR30330:SF3">
    <property type="entry name" value="TRANSCRIPTIONAL REGULATOR, LRP FAMILY"/>
    <property type="match status" value="1"/>
</dbReference>